<name>A0AAQ0J7L5_9CHLA</name>
<proteinExistence type="predicted"/>
<dbReference type="Proteomes" id="UP000825134">
    <property type="component" value="Chromosome"/>
</dbReference>
<dbReference type="AlphaFoldDB" id="A0AAQ0J7L5"/>
<organism evidence="1 2">
    <name type="scientific">Chlamydia suis</name>
    <dbReference type="NCBI Taxonomy" id="83559"/>
    <lineage>
        <taxon>Bacteria</taxon>
        <taxon>Pseudomonadati</taxon>
        <taxon>Chlamydiota</taxon>
        <taxon>Chlamydiia</taxon>
        <taxon>Chlamydiales</taxon>
        <taxon>Chlamydiaceae</taxon>
        <taxon>Chlamydia/Chlamydophila group</taxon>
        <taxon>Chlamydia</taxon>
    </lineage>
</organism>
<reference evidence="1" key="1">
    <citation type="journal article" date="2021" name="Front. Microbiol.">
        <title>Generation of Tetracycline and Rifamycin Resistant Chlamydia Suis Recombinants.</title>
        <authorList>
            <person name="Marti H."/>
            <person name="Bommana S."/>
            <person name="Read T.D."/>
            <person name="Pesch T."/>
            <person name="Prahauser B."/>
            <person name="Dean D."/>
            <person name="Borel N."/>
        </authorList>
    </citation>
    <scope>NUCLEOTIDE SEQUENCE</scope>
    <source>
        <strain evidence="1">208.1</strain>
    </source>
</reference>
<evidence type="ECO:0000313" key="2">
    <source>
        <dbReference type="Proteomes" id="UP000825134"/>
    </source>
</evidence>
<sequence>MAFYDYWIGAISLCKKIFDEESQLVRQQGVFQKFMDLKRFVNICNGVGVVMGVGIRFRAIVFAMSGSKGNRTSKQEHITKEIKQMLAPNKGKVKERNTPEIIPTVASDNRTRYVELIMRSVCS</sequence>
<dbReference type="EMBL" id="CP063185">
    <property type="protein sequence ID" value="QYC74332.1"/>
    <property type="molecule type" value="Genomic_DNA"/>
</dbReference>
<protein>
    <submittedName>
        <fullName evidence="1">Uncharacterized protein</fullName>
    </submittedName>
</protein>
<accession>A0AAQ0J7L5</accession>
<evidence type="ECO:0000313" key="1">
    <source>
        <dbReference type="EMBL" id="QYC74332.1"/>
    </source>
</evidence>
<gene>
    <name evidence="1" type="ORF">INQ84_04480</name>
</gene>